<keyword evidence="4 8" id="KW-0479">Metal-binding</keyword>
<feature type="domain" description="PIN" evidence="9">
    <location>
        <begin position="2"/>
        <end position="127"/>
    </location>
</feature>
<evidence type="ECO:0000256" key="2">
    <source>
        <dbReference type="ARBA" id="ARBA00022649"/>
    </source>
</evidence>
<evidence type="ECO:0000256" key="8">
    <source>
        <dbReference type="HAMAP-Rule" id="MF_00265"/>
    </source>
</evidence>
<evidence type="ECO:0000256" key="6">
    <source>
        <dbReference type="ARBA" id="ARBA00022842"/>
    </source>
</evidence>
<dbReference type="InterPro" id="IPR002716">
    <property type="entry name" value="PIN_dom"/>
</dbReference>
<evidence type="ECO:0000259" key="9">
    <source>
        <dbReference type="Pfam" id="PF01850"/>
    </source>
</evidence>
<dbReference type="SUPFAM" id="SSF88723">
    <property type="entry name" value="PIN domain-like"/>
    <property type="match status" value="1"/>
</dbReference>
<dbReference type="AlphaFoldDB" id="A0A4R7BTE6"/>
<dbReference type="HAMAP" id="MF_00265">
    <property type="entry name" value="VapC_Nob1"/>
    <property type="match status" value="1"/>
</dbReference>
<dbReference type="InterPro" id="IPR050556">
    <property type="entry name" value="Type_II_TA_system_RNase"/>
</dbReference>
<dbReference type="Pfam" id="PF01850">
    <property type="entry name" value="PIN"/>
    <property type="match status" value="1"/>
</dbReference>
<keyword evidence="8" id="KW-0800">Toxin</keyword>
<gene>
    <name evidence="8" type="primary">vapC</name>
    <name evidence="10" type="ORF">EV668_4356</name>
</gene>
<proteinExistence type="inferred from homology"/>
<keyword evidence="5 8" id="KW-0378">Hydrolase</keyword>
<comment type="function">
    <text evidence="8">Toxic component of a toxin-antitoxin (TA) system. An RNase.</text>
</comment>
<reference evidence="10 11" key="1">
    <citation type="submission" date="2019-03" db="EMBL/GenBank/DDBJ databases">
        <title>Genomic Encyclopedia of Type Strains, Phase IV (KMG-IV): sequencing the most valuable type-strain genomes for metagenomic binning, comparative biology and taxonomic classification.</title>
        <authorList>
            <person name="Goeker M."/>
        </authorList>
    </citation>
    <scope>NUCLEOTIDE SEQUENCE [LARGE SCALE GENOMIC DNA]</scope>
    <source>
        <strain evidence="10 11">DSM 25903</strain>
    </source>
</reference>
<evidence type="ECO:0000256" key="4">
    <source>
        <dbReference type="ARBA" id="ARBA00022723"/>
    </source>
</evidence>
<dbReference type="RefSeq" id="WP_245513357.1">
    <property type="nucleotide sequence ID" value="NZ_SNZR01000016.1"/>
</dbReference>
<dbReference type="PANTHER" id="PTHR33653:SF1">
    <property type="entry name" value="RIBONUCLEASE VAPC2"/>
    <property type="match status" value="1"/>
</dbReference>
<dbReference type="EC" id="3.1.-.-" evidence="8"/>
<keyword evidence="2 8" id="KW-1277">Toxin-antitoxin system</keyword>
<dbReference type="Proteomes" id="UP000295122">
    <property type="component" value="Unassembled WGS sequence"/>
</dbReference>
<evidence type="ECO:0000313" key="10">
    <source>
        <dbReference type="EMBL" id="TDR87276.1"/>
    </source>
</evidence>
<dbReference type="GO" id="GO:0000287">
    <property type="term" value="F:magnesium ion binding"/>
    <property type="evidence" value="ECO:0007669"/>
    <property type="project" value="UniProtKB-UniRule"/>
</dbReference>
<evidence type="ECO:0000313" key="11">
    <source>
        <dbReference type="Proteomes" id="UP000295122"/>
    </source>
</evidence>
<dbReference type="Gene3D" id="3.40.50.1010">
    <property type="entry name" value="5'-nuclease"/>
    <property type="match status" value="1"/>
</dbReference>
<accession>A0A4R7BTE6</accession>
<evidence type="ECO:0000256" key="5">
    <source>
        <dbReference type="ARBA" id="ARBA00022801"/>
    </source>
</evidence>
<feature type="binding site" evidence="8">
    <location>
        <position position="104"/>
    </location>
    <ligand>
        <name>Mg(2+)</name>
        <dbReference type="ChEBI" id="CHEBI:18420"/>
    </ligand>
</feature>
<dbReference type="GO" id="GO:0090729">
    <property type="term" value="F:toxin activity"/>
    <property type="evidence" value="ECO:0007669"/>
    <property type="project" value="UniProtKB-KW"/>
</dbReference>
<dbReference type="GO" id="GO:0004540">
    <property type="term" value="F:RNA nuclease activity"/>
    <property type="evidence" value="ECO:0007669"/>
    <property type="project" value="InterPro"/>
</dbReference>
<dbReference type="PANTHER" id="PTHR33653">
    <property type="entry name" value="RIBONUCLEASE VAPC2"/>
    <property type="match status" value="1"/>
</dbReference>
<organism evidence="10 11">
    <name type="scientific">Enterovirga rhinocerotis</name>
    <dbReference type="NCBI Taxonomy" id="1339210"/>
    <lineage>
        <taxon>Bacteria</taxon>
        <taxon>Pseudomonadati</taxon>
        <taxon>Pseudomonadota</taxon>
        <taxon>Alphaproteobacteria</taxon>
        <taxon>Hyphomicrobiales</taxon>
        <taxon>Methylobacteriaceae</taxon>
        <taxon>Enterovirga</taxon>
    </lineage>
</organism>
<comment type="caution">
    <text evidence="10">The sequence shown here is derived from an EMBL/GenBank/DDBJ whole genome shotgun (WGS) entry which is preliminary data.</text>
</comment>
<keyword evidence="6 8" id="KW-0460">Magnesium</keyword>
<evidence type="ECO:0000256" key="1">
    <source>
        <dbReference type="ARBA" id="ARBA00001946"/>
    </source>
</evidence>
<feature type="binding site" evidence="8">
    <location>
        <position position="3"/>
    </location>
    <ligand>
        <name>Mg(2+)</name>
        <dbReference type="ChEBI" id="CHEBI:18420"/>
    </ligand>
</feature>
<sequence>MLDTDVVSRTSPVSRDFELVDGWLSRHKGLSFVCVVTLTELRFGVDRLKLRGATRKASILDAWVDGIEDFFGSRLLAVDARVATRTGQLLAKAETAGISPGLADACIAACAQLTDRTVVTFNARHFSAFGVPFRAPEDVR</sequence>
<name>A0A4R7BTE6_9HYPH</name>
<evidence type="ECO:0000256" key="7">
    <source>
        <dbReference type="ARBA" id="ARBA00038093"/>
    </source>
</evidence>
<comment type="cofactor">
    <cofactor evidence="1 8">
        <name>Mg(2+)</name>
        <dbReference type="ChEBI" id="CHEBI:18420"/>
    </cofactor>
</comment>
<keyword evidence="11" id="KW-1185">Reference proteome</keyword>
<evidence type="ECO:0000256" key="3">
    <source>
        <dbReference type="ARBA" id="ARBA00022722"/>
    </source>
</evidence>
<comment type="similarity">
    <text evidence="7 8">Belongs to the PINc/VapC protein family.</text>
</comment>
<dbReference type="GO" id="GO:0016787">
    <property type="term" value="F:hydrolase activity"/>
    <property type="evidence" value="ECO:0007669"/>
    <property type="project" value="UniProtKB-KW"/>
</dbReference>
<dbReference type="InterPro" id="IPR022907">
    <property type="entry name" value="VapC_family"/>
</dbReference>
<dbReference type="InterPro" id="IPR029060">
    <property type="entry name" value="PIN-like_dom_sf"/>
</dbReference>
<protein>
    <recommendedName>
        <fullName evidence="8">Ribonuclease VapC</fullName>
        <shortName evidence="8">RNase VapC</shortName>
        <ecNumber evidence="8">3.1.-.-</ecNumber>
    </recommendedName>
    <alternativeName>
        <fullName evidence="8">Toxin VapC</fullName>
    </alternativeName>
</protein>
<keyword evidence="3 8" id="KW-0540">Nuclease</keyword>
<dbReference type="EMBL" id="SNZR01000016">
    <property type="protein sequence ID" value="TDR87276.1"/>
    <property type="molecule type" value="Genomic_DNA"/>
</dbReference>